<evidence type="ECO:0000313" key="2">
    <source>
        <dbReference type="Proteomes" id="UP001596109"/>
    </source>
</evidence>
<proteinExistence type="predicted"/>
<dbReference type="Proteomes" id="UP001596109">
    <property type="component" value="Unassembled WGS sequence"/>
</dbReference>
<reference evidence="2" key="1">
    <citation type="journal article" date="2019" name="Int. J. Syst. Evol. Microbiol.">
        <title>The Global Catalogue of Microorganisms (GCM) 10K type strain sequencing project: providing services to taxonomists for standard genome sequencing and annotation.</title>
        <authorList>
            <consortium name="The Broad Institute Genomics Platform"/>
            <consortium name="The Broad Institute Genome Sequencing Center for Infectious Disease"/>
            <person name="Wu L."/>
            <person name="Ma J."/>
        </authorList>
    </citation>
    <scope>NUCLEOTIDE SEQUENCE [LARGE SCALE GENOMIC DNA]</scope>
    <source>
        <strain evidence="2">CGMCC 4.1434</strain>
    </source>
</reference>
<sequence length="143" mass="16556">MGINSITLPTAYMIETLRNNGISDEQIFHQIKKRDVTPWDYLNSNFDFTNLVELSDKDQTIFESIIRDGYTVKFVTIRGLQTLLQLKFDKIADRDYQVTETGISGLQLEESDFMELKQLLSPNCKIQESLPANKRISIELVYK</sequence>
<accession>A0ABW0TJH5</accession>
<comment type="caution">
    <text evidence="1">The sequence shown here is derived from an EMBL/GenBank/DDBJ whole genome shotgun (WGS) entry which is preliminary data.</text>
</comment>
<gene>
    <name evidence="1" type="ORF">ACFPRA_08565</name>
</gene>
<dbReference type="EMBL" id="JBHSNO010000005">
    <property type="protein sequence ID" value="MFC5588938.1"/>
    <property type="molecule type" value="Genomic_DNA"/>
</dbReference>
<name>A0ABW0TJH5_9BACL</name>
<organism evidence="1 2">
    <name type="scientific">Sporosarcina soli</name>
    <dbReference type="NCBI Taxonomy" id="334736"/>
    <lineage>
        <taxon>Bacteria</taxon>
        <taxon>Bacillati</taxon>
        <taxon>Bacillota</taxon>
        <taxon>Bacilli</taxon>
        <taxon>Bacillales</taxon>
        <taxon>Caryophanaceae</taxon>
        <taxon>Sporosarcina</taxon>
    </lineage>
</organism>
<protein>
    <submittedName>
        <fullName evidence="1">Uncharacterized protein</fullName>
    </submittedName>
</protein>
<evidence type="ECO:0000313" key="1">
    <source>
        <dbReference type="EMBL" id="MFC5588938.1"/>
    </source>
</evidence>
<keyword evidence="2" id="KW-1185">Reference proteome</keyword>
<dbReference type="RefSeq" id="WP_381432726.1">
    <property type="nucleotide sequence ID" value="NZ_JBHSNO010000005.1"/>
</dbReference>